<dbReference type="InterPro" id="IPR058922">
    <property type="entry name" value="WHD_DRP"/>
</dbReference>
<dbReference type="SUPFAM" id="SSF52540">
    <property type="entry name" value="P-loop containing nucleoside triphosphate hydrolases"/>
    <property type="match status" value="2"/>
</dbReference>
<keyword evidence="9" id="KW-1185">Reference proteome</keyword>
<dbReference type="PANTHER" id="PTHR36766:SF40">
    <property type="entry name" value="DISEASE RESISTANCE PROTEIN RGA3"/>
    <property type="match status" value="1"/>
</dbReference>
<dbReference type="Pfam" id="PF18052">
    <property type="entry name" value="Rx_N"/>
    <property type="match status" value="1"/>
</dbReference>
<dbReference type="Gene3D" id="1.20.5.4130">
    <property type="match status" value="1"/>
</dbReference>
<evidence type="ECO:0000313" key="8">
    <source>
        <dbReference type="EnsemblPlants" id="QL04p011815:mrna"/>
    </source>
</evidence>
<dbReference type="InterPro" id="IPR041118">
    <property type="entry name" value="Rx_N"/>
</dbReference>
<keyword evidence="3" id="KW-0611">Plant defense</keyword>
<proteinExistence type="predicted"/>
<evidence type="ECO:0000256" key="3">
    <source>
        <dbReference type="ARBA" id="ARBA00022821"/>
    </source>
</evidence>
<dbReference type="AlphaFoldDB" id="A0A7N2LEI5"/>
<dbReference type="Gramene" id="QL04p011815:mrna">
    <property type="protein sequence ID" value="QL04p011815:mrna"/>
    <property type="gene ID" value="QL04p011815"/>
</dbReference>
<dbReference type="GO" id="GO:0006952">
    <property type="term" value="P:defense response"/>
    <property type="evidence" value="ECO:0007669"/>
    <property type="project" value="UniProtKB-KW"/>
</dbReference>
<dbReference type="InterPro" id="IPR002182">
    <property type="entry name" value="NB-ARC"/>
</dbReference>
<evidence type="ECO:0000313" key="9">
    <source>
        <dbReference type="Proteomes" id="UP000594261"/>
    </source>
</evidence>
<feature type="domain" description="Disease resistance protein winged helix" evidence="7">
    <location>
        <begin position="232"/>
        <end position="272"/>
    </location>
</feature>
<dbReference type="InterPro" id="IPR027417">
    <property type="entry name" value="P-loop_NTPase"/>
</dbReference>
<dbReference type="Proteomes" id="UP000594261">
    <property type="component" value="Chromosome 4"/>
</dbReference>
<dbReference type="Pfam" id="PF00931">
    <property type="entry name" value="NB-ARC"/>
    <property type="match status" value="2"/>
</dbReference>
<evidence type="ECO:0000259" key="6">
    <source>
        <dbReference type="Pfam" id="PF18052"/>
    </source>
</evidence>
<sequence>MAVLMVGGAIRVLLDYVDSKEIKDFFLLHDYRFRCSLLLSWGGGSRADKSKEYERRMIEQFKERMEIILKRMEFIRESGEFIEALDFRRLPPFDFFDGYESEVVYGFDMSWAKRAIIESVTSWPSVTVERLSFGNILKEYLRGRRFLIILDDVCVDNKIDQKWDIFLSDFEDVASQICLIITAGSFGFAAQKSINDFYVKLNPLSEEDGWPMLEVEAIGRKILRQCNGLPLRGYEFEKEKLVLLWMAEGLLQQQGGNQTMEEVGDRFCRILIVQESICRSCRMLIAYDSTQGVVQSSFDMTLGATQSSLAITQGAAVTECSFPVAQGVAAAECSFSMIQKVNNGSPEMLKNKLQSLLLVVDDAEEKQYRSKVVKEWLDKLRDVVYDKEDLIDEIHTEGLQHRLDEILDRVESFAKRKDELGLKKRIEHMEKSPRMPAASVGDDNSKLIYKDHRVTEHFDLKAWAYVSDLSDTFMVTKAVFESFTLQSCDLKEQDMSQLEANLCERLEGKRFLLVLNIASPFIFGGWEALQPHFIKAANGSYVIVTTRNEICASSIKPLYVYHIKPLSDEDSWSLFVNFAFGGQNPSSYPELEDIGRQIMEKCFGSP</sequence>
<dbReference type="EMBL" id="LRBV02000004">
    <property type="status" value="NOT_ANNOTATED_CDS"/>
    <property type="molecule type" value="Genomic_DNA"/>
</dbReference>
<protein>
    <submittedName>
        <fullName evidence="8">Uncharacterized protein</fullName>
    </submittedName>
</protein>
<evidence type="ECO:0000256" key="1">
    <source>
        <dbReference type="ARBA" id="ARBA00022737"/>
    </source>
</evidence>
<keyword evidence="2" id="KW-0547">Nucleotide-binding</keyword>
<keyword evidence="4" id="KW-0067">ATP-binding</keyword>
<dbReference type="EnsemblPlants" id="QL04p011815:mrna">
    <property type="protein sequence ID" value="QL04p011815:mrna"/>
    <property type="gene ID" value="QL04p011815"/>
</dbReference>
<dbReference type="GO" id="GO:0005524">
    <property type="term" value="F:ATP binding"/>
    <property type="evidence" value="ECO:0007669"/>
    <property type="project" value="UniProtKB-KW"/>
</dbReference>
<feature type="domain" description="NB-ARC" evidence="5">
    <location>
        <begin position="137"/>
        <end position="218"/>
    </location>
</feature>
<feature type="domain" description="NB-ARC" evidence="5">
    <location>
        <begin position="447"/>
        <end position="581"/>
    </location>
</feature>
<reference evidence="8" key="2">
    <citation type="submission" date="2021-01" db="UniProtKB">
        <authorList>
            <consortium name="EnsemblPlants"/>
        </authorList>
    </citation>
    <scope>IDENTIFICATION</scope>
</reference>
<feature type="domain" description="Disease resistance N-terminal" evidence="6">
    <location>
        <begin position="347"/>
        <end position="410"/>
    </location>
</feature>
<name>A0A7N2LEI5_QUELO</name>
<evidence type="ECO:0000259" key="7">
    <source>
        <dbReference type="Pfam" id="PF23559"/>
    </source>
</evidence>
<evidence type="ECO:0000259" key="5">
    <source>
        <dbReference type="Pfam" id="PF00931"/>
    </source>
</evidence>
<dbReference type="GO" id="GO:0043531">
    <property type="term" value="F:ADP binding"/>
    <property type="evidence" value="ECO:0007669"/>
    <property type="project" value="InterPro"/>
</dbReference>
<reference evidence="8 9" key="1">
    <citation type="journal article" date="2016" name="G3 (Bethesda)">
        <title>First Draft Assembly and Annotation of the Genome of a California Endemic Oak Quercus lobata Nee (Fagaceae).</title>
        <authorList>
            <person name="Sork V.L."/>
            <person name="Fitz-Gibbon S.T."/>
            <person name="Puiu D."/>
            <person name="Crepeau M."/>
            <person name="Gugger P.F."/>
            <person name="Sherman R."/>
            <person name="Stevens K."/>
            <person name="Langley C.H."/>
            <person name="Pellegrini M."/>
            <person name="Salzberg S.L."/>
        </authorList>
    </citation>
    <scope>NUCLEOTIDE SEQUENCE [LARGE SCALE GENOMIC DNA]</scope>
    <source>
        <strain evidence="8 9">cv. SW786</strain>
    </source>
</reference>
<dbReference type="Pfam" id="PF23559">
    <property type="entry name" value="WHD_DRP"/>
    <property type="match status" value="1"/>
</dbReference>
<keyword evidence="1" id="KW-0677">Repeat</keyword>
<dbReference type="InParanoid" id="A0A7N2LEI5"/>
<dbReference type="PANTHER" id="PTHR36766">
    <property type="entry name" value="PLANT BROAD-SPECTRUM MILDEW RESISTANCE PROTEIN RPW8"/>
    <property type="match status" value="1"/>
</dbReference>
<accession>A0A7N2LEI5</accession>
<organism evidence="8 9">
    <name type="scientific">Quercus lobata</name>
    <name type="common">Valley oak</name>
    <dbReference type="NCBI Taxonomy" id="97700"/>
    <lineage>
        <taxon>Eukaryota</taxon>
        <taxon>Viridiplantae</taxon>
        <taxon>Streptophyta</taxon>
        <taxon>Embryophyta</taxon>
        <taxon>Tracheophyta</taxon>
        <taxon>Spermatophyta</taxon>
        <taxon>Magnoliopsida</taxon>
        <taxon>eudicotyledons</taxon>
        <taxon>Gunneridae</taxon>
        <taxon>Pentapetalae</taxon>
        <taxon>rosids</taxon>
        <taxon>fabids</taxon>
        <taxon>Fagales</taxon>
        <taxon>Fagaceae</taxon>
        <taxon>Quercus</taxon>
    </lineage>
</organism>
<evidence type="ECO:0000256" key="2">
    <source>
        <dbReference type="ARBA" id="ARBA00022741"/>
    </source>
</evidence>
<dbReference type="Gene3D" id="3.40.50.300">
    <property type="entry name" value="P-loop containing nucleotide triphosphate hydrolases"/>
    <property type="match status" value="1"/>
</dbReference>
<evidence type="ECO:0000256" key="4">
    <source>
        <dbReference type="ARBA" id="ARBA00022840"/>
    </source>
</evidence>